<gene>
    <name evidence="2" type="ORF">A4G23_03187</name>
</gene>
<dbReference type="Proteomes" id="UP000095349">
    <property type="component" value="Chromosome"/>
</dbReference>
<dbReference type="EMBL" id="CP017316">
    <property type="protein sequence ID" value="AOT60316.1"/>
    <property type="molecule type" value="Genomic_DNA"/>
</dbReference>
<feature type="region of interest" description="Disordered" evidence="1">
    <location>
        <begin position="216"/>
        <end position="241"/>
    </location>
</feature>
<sequence>MHRPPPGRQSQCEGLTNEEEESFPMAEKKPSADARPEQGVQRTATPSGVIHVRTYQSDKYVVVGNHLAQHHDLSLTAIGLATHILSVPEGTPVDIRSLAERFPEGRDRIAFALRELETHGYLERVREHTEAGRLVTRTYAHHAPLAARAAASAAPAPLRAAAGRGATTVRAGGGGGGGATVRDGGGAMARGGAGVGAMARAGGGAGVHGPVGCADVPESPQEDDLAPAKTDEGAGVDVGAGVDRGADVGAGAEAGGAAGLPGAGARVPGGAAAADVSAEPPPAGRGGPYEEAVALLAGLRRTDERLTLSLREVRRLAPGVVGWFARGATPAAVHRTLTADLPADMRYPAGVLGYRLRELLPPPLPAAPEPPPAAGAAVGAGDAARPYPFQDCDGCQRVFRAPEAGRCRDCRSGAGGLAGGAVGAGGAARAA</sequence>
<protein>
    <recommendedName>
        <fullName evidence="4">Helix-turn-helix domain-containing protein</fullName>
    </recommendedName>
</protein>
<keyword evidence="3" id="KW-1185">Reference proteome</keyword>
<feature type="region of interest" description="Disordered" evidence="1">
    <location>
        <begin position="266"/>
        <end position="287"/>
    </location>
</feature>
<evidence type="ECO:0000313" key="2">
    <source>
        <dbReference type="EMBL" id="AOT60316.1"/>
    </source>
</evidence>
<name>A0A1D8G4C6_9ACTN</name>
<evidence type="ECO:0000256" key="1">
    <source>
        <dbReference type="SAM" id="MobiDB-lite"/>
    </source>
</evidence>
<dbReference type="PATRIC" id="fig|285473.5.peg.3324"/>
<dbReference type="KEGG" id="srn:A4G23_03187"/>
<accession>A0A1D8G4C6</accession>
<organism evidence="2 3">
    <name type="scientific">Streptomyces rubrolavendulae</name>
    <dbReference type="NCBI Taxonomy" id="285473"/>
    <lineage>
        <taxon>Bacteria</taxon>
        <taxon>Bacillati</taxon>
        <taxon>Actinomycetota</taxon>
        <taxon>Actinomycetes</taxon>
        <taxon>Kitasatosporales</taxon>
        <taxon>Streptomycetaceae</taxon>
        <taxon>Streptomyces</taxon>
    </lineage>
</organism>
<dbReference type="STRING" id="285473.A4G23_03187"/>
<evidence type="ECO:0000313" key="3">
    <source>
        <dbReference type="Proteomes" id="UP000095349"/>
    </source>
</evidence>
<feature type="compositionally biased region" description="Basic and acidic residues" evidence="1">
    <location>
        <begin position="26"/>
        <end position="36"/>
    </location>
</feature>
<reference evidence="2 3" key="1">
    <citation type="submission" date="2016-09" db="EMBL/GenBank/DDBJ databases">
        <title>Streptomyces rubrolavendulae MJM4426 Genome sequencing and assembly.</title>
        <authorList>
            <person name="Kim J.-G."/>
        </authorList>
    </citation>
    <scope>NUCLEOTIDE SEQUENCE [LARGE SCALE GENOMIC DNA]</scope>
    <source>
        <strain evidence="2 3">MJM4426</strain>
    </source>
</reference>
<proteinExistence type="predicted"/>
<dbReference type="AlphaFoldDB" id="A0A1D8G4C6"/>
<feature type="region of interest" description="Disordered" evidence="1">
    <location>
        <begin position="1"/>
        <end position="45"/>
    </location>
</feature>
<evidence type="ECO:0008006" key="4">
    <source>
        <dbReference type="Google" id="ProtNLM"/>
    </source>
</evidence>
<feature type="compositionally biased region" description="Low complexity" evidence="1">
    <location>
        <begin position="266"/>
        <end position="276"/>
    </location>
</feature>